<keyword evidence="2" id="KW-1185">Reference proteome</keyword>
<name>A0A9N9ILT3_FUNMO</name>
<dbReference type="AlphaFoldDB" id="A0A9N9ILT3"/>
<dbReference type="Proteomes" id="UP000789375">
    <property type="component" value="Unassembled WGS sequence"/>
</dbReference>
<proteinExistence type="predicted"/>
<comment type="caution">
    <text evidence="1">The sequence shown here is derived from an EMBL/GenBank/DDBJ whole genome shotgun (WGS) entry which is preliminary data.</text>
</comment>
<reference evidence="1" key="1">
    <citation type="submission" date="2021-06" db="EMBL/GenBank/DDBJ databases">
        <authorList>
            <person name="Kallberg Y."/>
            <person name="Tangrot J."/>
            <person name="Rosling A."/>
        </authorList>
    </citation>
    <scope>NUCLEOTIDE SEQUENCE</scope>
    <source>
        <strain evidence="1">87-6 pot B 2015</strain>
    </source>
</reference>
<evidence type="ECO:0000313" key="1">
    <source>
        <dbReference type="EMBL" id="CAG8741277.1"/>
    </source>
</evidence>
<dbReference type="EMBL" id="CAJVPP010020796">
    <property type="protein sequence ID" value="CAG8741277.1"/>
    <property type="molecule type" value="Genomic_DNA"/>
</dbReference>
<feature type="non-terminal residue" evidence="1">
    <location>
        <position position="40"/>
    </location>
</feature>
<feature type="non-terminal residue" evidence="1">
    <location>
        <position position="1"/>
    </location>
</feature>
<sequence>NKDADSSSTLGKYCSLFKSTISCVLSPVSTIISISTNDKL</sequence>
<protein>
    <submittedName>
        <fullName evidence="1">5450_t:CDS:1</fullName>
    </submittedName>
</protein>
<organism evidence="1 2">
    <name type="scientific">Funneliformis mosseae</name>
    <name type="common">Endomycorrhizal fungus</name>
    <name type="synonym">Glomus mosseae</name>
    <dbReference type="NCBI Taxonomy" id="27381"/>
    <lineage>
        <taxon>Eukaryota</taxon>
        <taxon>Fungi</taxon>
        <taxon>Fungi incertae sedis</taxon>
        <taxon>Mucoromycota</taxon>
        <taxon>Glomeromycotina</taxon>
        <taxon>Glomeromycetes</taxon>
        <taxon>Glomerales</taxon>
        <taxon>Glomeraceae</taxon>
        <taxon>Funneliformis</taxon>
    </lineage>
</organism>
<evidence type="ECO:0000313" key="2">
    <source>
        <dbReference type="Proteomes" id="UP000789375"/>
    </source>
</evidence>
<gene>
    <name evidence="1" type="ORF">FMOSSE_LOCUS16168</name>
</gene>
<accession>A0A9N9ILT3</accession>